<keyword evidence="4 5" id="KW-0472">Membrane</keyword>
<dbReference type="SUPFAM" id="SSF103473">
    <property type="entry name" value="MFS general substrate transporter"/>
    <property type="match status" value="1"/>
</dbReference>
<keyword evidence="3 5" id="KW-1133">Transmembrane helix</keyword>
<evidence type="ECO:0000256" key="3">
    <source>
        <dbReference type="ARBA" id="ARBA00022989"/>
    </source>
</evidence>
<gene>
    <name evidence="6" type="ORF">MERR_LOCUS43240</name>
</gene>
<proteinExistence type="predicted"/>
<evidence type="ECO:0000256" key="2">
    <source>
        <dbReference type="ARBA" id="ARBA00022692"/>
    </source>
</evidence>
<evidence type="ECO:0000313" key="6">
    <source>
        <dbReference type="EMBL" id="CAA7056004.1"/>
    </source>
</evidence>
<dbReference type="OrthoDB" id="1663813at2759"/>
<dbReference type="PANTHER" id="PTHR43184">
    <property type="entry name" value="MAJOR FACILITATOR SUPERFAMILY TRANSPORTER 16, ISOFORM B"/>
    <property type="match status" value="1"/>
</dbReference>
<evidence type="ECO:0000256" key="4">
    <source>
        <dbReference type="ARBA" id="ARBA00023136"/>
    </source>
</evidence>
<protein>
    <recommendedName>
        <fullName evidence="8">Major facilitator superfamily (MFS) profile domain-containing protein</fullName>
    </recommendedName>
</protein>
<dbReference type="AlphaFoldDB" id="A0A6D2KV94"/>
<comment type="caution">
    <text evidence="6">The sequence shown here is derived from an EMBL/GenBank/DDBJ whole genome shotgun (WGS) entry which is preliminary data.</text>
</comment>
<keyword evidence="2 5" id="KW-0812">Transmembrane</keyword>
<feature type="transmembrane region" description="Helical" evidence="5">
    <location>
        <begin position="162"/>
        <end position="188"/>
    </location>
</feature>
<organism evidence="6 7">
    <name type="scientific">Microthlaspi erraticum</name>
    <dbReference type="NCBI Taxonomy" id="1685480"/>
    <lineage>
        <taxon>Eukaryota</taxon>
        <taxon>Viridiplantae</taxon>
        <taxon>Streptophyta</taxon>
        <taxon>Embryophyta</taxon>
        <taxon>Tracheophyta</taxon>
        <taxon>Spermatophyta</taxon>
        <taxon>Magnoliopsida</taxon>
        <taxon>eudicotyledons</taxon>
        <taxon>Gunneridae</taxon>
        <taxon>Pentapetalae</taxon>
        <taxon>rosids</taxon>
        <taxon>malvids</taxon>
        <taxon>Brassicales</taxon>
        <taxon>Brassicaceae</taxon>
        <taxon>Coluteocarpeae</taxon>
        <taxon>Microthlaspi</taxon>
    </lineage>
</organism>
<dbReference type="Proteomes" id="UP000467841">
    <property type="component" value="Unassembled WGS sequence"/>
</dbReference>
<dbReference type="EMBL" id="CACVBM020001618">
    <property type="protein sequence ID" value="CAA7056004.1"/>
    <property type="molecule type" value="Genomic_DNA"/>
</dbReference>
<evidence type="ECO:0000256" key="5">
    <source>
        <dbReference type="SAM" id="Phobius"/>
    </source>
</evidence>
<comment type="subcellular location">
    <subcellularLocation>
        <location evidence="1">Membrane</location>
        <topology evidence="1">Multi-pass membrane protein</topology>
    </subcellularLocation>
</comment>
<accession>A0A6D2KV94</accession>
<dbReference type="GO" id="GO:0005789">
    <property type="term" value="C:endoplasmic reticulum membrane"/>
    <property type="evidence" value="ECO:0007669"/>
    <property type="project" value="TreeGrafter"/>
</dbReference>
<feature type="transmembrane region" description="Helical" evidence="5">
    <location>
        <begin position="81"/>
        <end position="103"/>
    </location>
</feature>
<dbReference type="PANTHER" id="PTHR43184:SF12">
    <property type="entry name" value="SUGAR PHOSPHATE EXCHANGER 3"/>
    <property type="match status" value="1"/>
</dbReference>
<dbReference type="InterPro" id="IPR036259">
    <property type="entry name" value="MFS_trans_sf"/>
</dbReference>
<name>A0A6D2KV94_9BRAS</name>
<evidence type="ECO:0000256" key="1">
    <source>
        <dbReference type="ARBA" id="ARBA00004141"/>
    </source>
</evidence>
<keyword evidence="7" id="KW-1185">Reference proteome</keyword>
<evidence type="ECO:0000313" key="7">
    <source>
        <dbReference type="Proteomes" id="UP000467841"/>
    </source>
</evidence>
<sequence>MTLQRPQRVPPYASFHAFRKPPSIVESVLGPSATSVDDGWAPFNGDKGTQRLCELDLAFLSSYAIGMYFVGHLGDRIDLRYFLVFGMMASGILTVVFGLGYWMDVHVLWFYMSVQIVCGFFQSIGWPCVVSVVTWIDHGCVELSHVCWEHRWLVIASSVLDFGWGLSFALPGVVVIVSGLLVFCCLVVTPNDLGFEEPGKEIEMGLAENVEESLRKTETENAELLQTVRF</sequence>
<evidence type="ECO:0008006" key="8">
    <source>
        <dbReference type="Google" id="ProtNLM"/>
    </source>
</evidence>
<dbReference type="Gene3D" id="1.20.1250.20">
    <property type="entry name" value="MFS general substrate transporter like domains"/>
    <property type="match status" value="1"/>
</dbReference>
<reference evidence="6" key="1">
    <citation type="submission" date="2020-01" db="EMBL/GenBank/DDBJ databases">
        <authorList>
            <person name="Mishra B."/>
        </authorList>
    </citation>
    <scope>NUCLEOTIDE SEQUENCE [LARGE SCALE GENOMIC DNA]</scope>
</reference>